<gene>
    <name evidence="2" type="ORF">HF685_01970</name>
</gene>
<sequence>MMFHKIALGGALVGLISATTAQATTVQKCLTVPQAEGLVTYLLPTAVEATRTKCATTLPATAALLKPNSEQLAKYKAAAQTAWPKAKAAVGVLAGDQLPRGISDDFLRPMADAMFTQMIGSEIKPKDCAIIDKIYSSLEPMPSANLATLAIAIVQESIKEDKAQKIPICKTLPK</sequence>
<protein>
    <submittedName>
        <fullName evidence="2">Uncharacterized protein</fullName>
    </submittedName>
</protein>
<evidence type="ECO:0000313" key="2">
    <source>
        <dbReference type="EMBL" id="QJB68219.1"/>
    </source>
</evidence>
<dbReference type="AlphaFoldDB" id="A0A6H2DHS2"/>
<dbReference type="KEGG" id="phao:HF685_01970"/>
<feature type="chain" id="PRO_5026009419" evidence="1">
    <location>
        <begin position="24"/>
        <end position="174"/>
    </location>
</feature>
<accession>A0A6H2DHS2</accession>
<keyword evidence="1" id="KW-0732">Signal</keyword>
<keyword evidence="3" id="KW-1185">Reference proteome</keyword>
<dbReference type="RefSeq" id="WP_168818063.1">
    <property type="nucleotide sequence ID" value="NZ_CP051217.1"/>
</dbReference>
<dbReference type="Proteomes" id="UP000501600">
    <property type="component" value="Chromosome"/>
</dbReference>
<name>A0A6H2DHS2_9SPHN</name>
<feature type="signal peptide" evidence="1">
    <location>
        <begin position="1"/>
        <end position="23"/>
    </location>
</feature>
<evidence type="ECO:0000313" key="3">
    <source>
        <dbReference type="Proteomes" id="UP000501600"/>
    </source>
</evidence>
<organism evidence="2 3">
    <name type="scientific">Parasphingorhabdus halotolerans</name>
    <dbReference type="NCBI Taxonomy" id="2725558"/>
    <lineage>
        <taxon>Bacteria</taxon>
        <taxon>Pseudomonadati</taxon>
        <taxon>Pseudomonadota</taxon>
        <taxon>Alphaproteobacteria</taxon>
        <taxon>Sphingomonadales</taxon>
        <taxon>Sphingomonadaceae</taxon>
        <taxon>Parasphingorhabdus</taxon>
    </lineage>
</organism>
<dbReference type="EMBL" id="CP051217">
    <property type="protein sequence ID" value="QJB68219.1"/>
    <property type="molecule type" value="Genomic_DNA"/>
</dbReference>
<evidence type="ECO:0000256" key="1">
    <source>
        <dbReference type="SAM" id="SignalP"/>
    </source>
</evidence>
<reference evidence="2 3" key="1">
    <citation type="submission" date="2020-04" db="EMBL/GenBank/DDBJ databases">
        <title>Genome sequence for Sphingorhabdus sp. strain M1.</title>
        <authorList>
            <person name="Park S.-J."/>
        </authorList>
    </citation>
    <scope>NUCLEOTIDE SEQUENCE [LARGE SCALE GENOMIC DNA]</scope>
    <source>
        <strain evidence="2 3">JK6</strain>
    </source>
</reference>
<proteinExistence type="predicted"/>